<protein>
    <recommendedName>
        <fullName evidence="1">N-acetyltransferase domain-containing protein</fullName>
    </recommendedName>
</protein>
<evidence type="ECO:0000259" key="1">
    <source>
        <dbReference type="PROSITE" id="PS51186"/>
    </source>
</evidence>
<dbReference type="InterPro" id="IPR016181">
    <property type="entry name" value="Acyl_CoA_acyltransferase"/>
</dbReference>
<dbReference type="PROSITE" id="PS51186">
    <property type="entry name" value="GNAT"/>
    <property type="match status" value="1"/>
</dbReference>
<dbReference type="Proteomes" id="UP000038055">
    <property type="component" value="Unassembled WGS sequence"/>
</dbReference>
<dbReference type="InterPro" id="IPR000182">
    <property type="entry name" value="GNAT_dom"/>
</dbReference>
<evidence type="ECO:0000313" key="3">
    <source>
        <dbReference type="Proteomes" id="UP000038055"/>
    </source>
</evidence>
<reference evidence="3" key="1">
    <citation type="submission" date="2015-01" db="EMBL/GenBank/DDBJ databases">
        <authorList>
            <person name="MANFREDI Pablo"/>
        </authorList>
    </citation>
    <scope>NUCLEOTIDE SEQUENCE [LARGE SCALE GENOMIC DNA]</scope>
    <source>
        <strain evidence="3">Ccyn2B</strain>
    </source>
</reference>
<dbReference type="AlphaFoldDB" id="A0A0B7H7V9"/>
<dbReference type="GO" id="GO:0016747">
    <property type="term" value="F:acyltransferase activity, transferring groups other than amino-acyl groups"/>
    <property type="evidence" value="ECO:0007669"/>
    <property type="project" value="InterPro"/>
</dbReference>
<organism evidence="2 3">
    <name type="scientific">Capnocytophaga cynodegmi</name>
    <dbReference type="NCBI Taxonomy" id="28189"/>
    <lineage>
        <taxon>Bacteria</taxon>
        <taxon>Pseudomonadati</taxon>
        <taxon>Bacteroidota</taxon>
        <taxon>Flavobacteriia</taxon>
        <taxon>Flavobacteriales</taxon>
        <taxon>Flavobacteriaceae</taxon>
        <taxon>Capnocytophaga</taxon>
    </lineage>
</organism>
<sequence length="175" mass="20660">MKKIKIAHSNHPLYKAFRELYVTSFPIFEQRTEPQQKSAFSCEKYHLISHYDEENFVGFIAYWEFDNYLYIEHLAINTSLRGKGYGSGLLNDFIGSTSKIVLLEIDPVIDEISEARLRFYKKCGLYSNLYLHNHPPYQADYPPHRLIVLTTQRQITEAEYFQFSNDLNSVVMRFL</sequence>
<evidence type="ECO:0000313" key="2">
    <source>
        <dbReference type="EMBL" id="CEN33688.1"/>
    </source>
</evidence>
<dbReference type="RefSeq" id="WP_041991059.1">
    <property type="nucleotide sequence ID" value="NZ_CDOD01000009.1"/>
</dbReference>
<keyword evidence="3" id="KW-1185">Reference proteome</keyword>
<dbReference type="SUPFAM" id="SSF55729">
    <property type="entry name" value="Acyl-CoA N-acyltransferases (Nat)"/>
    <property type="match status" value="1"/>
</dbReference>
<proteinExistence type="predicted"/>
<dbReference type="Pfam" id="PF00583">
    <property type="entry name" value="Acetyltransf_1"/>
    <property type="match status" value="1"/>
</dbReference>
<name>A0A0B7H7V9_9FLAO</name>
<dbReference type="CDD" id="cd04301">
    <property type="entry name" value="NAT_SF"/>
    <property type="match status" value="1"/>
</dbReference>
<gene>
    <name evidence="2" type="ORF">CCYN2B_170090</name>
</gene>
<accession>A0A0B7H7V9</accession>
<feature type="domain" description="N-acetyltransferase" evidence="1">
    <location>
        <begin position="4"/>
        <end position="142"/>
    </location>
</feature>
<dbReference type="EMBL" id="CDOD01000009">
    <property type="protein sequence ID" value="CEN33688.1"/>
    <property type="molecule type" value="Genomic_DNA"/>
</dbReference>
<dbReference type="Gene3D" id="3.40.630.30">
    <property type="match status" value="1"/>
</dbReference>